<proteinExistence type="predicted"/>
<evidence type="ECO:0000313" key="3">
    <source>
        <dbReference type="EMBL" id="KON91371.1"/>
    </source>
</evidence>
<dbReference type="Proteomes" id="UP000037405">
    <property type="component" value="Unassembled WGS sequence"/>
</dbReference>
<feature type="signal peptide" evidence="1">
    <location>
        <begin position="1"/>
        <end position="20"/>
    </location>
</feature>
<reference evidence="4" key="1">
    <citation type="submission" date="2015-07" db="EMBL/GenBank/DDBJ databases">
        <title>Fjat-14235 jcm11544.</title>
        <authorList>
            <person name="Liu B."/>
            <person name="Wang J."/>
            <person name="Zhu Y."/>
            <person name="Liu G."/>
            <person name="Chen Q."/>
            <person name="Chen Z."/>
            <person name="Lan J."/>
            <person name="Che J."/>
            <person name="Ge C."/>
            <person name="Shi H."/>
            <person name="Pan Z."/>
            <person name="Liu X."/>
        </authorList>
    </citation>
    <scope>NUCLEOTIDE SEQUENCE [LARGE SCALE GENOMIC DNA]</scope>
    <source>
        <strain evidence="4">JCM 11544</strain>
    </source>
</reference>
<dbReference type="PROSITE" id="PS51257">
    <property type="entry name" value="PROKAR_LIPOPROTEIN"/>
    <property type="match status" value="1"/>
</dbReference>
<dbReference type="EMBL" id="LGUE01000001">
    <property type="protein sequence ID" value="KON91371.1"/>
    <property type="molecule type" value="Genomic_DNA"/>
</dbReference>
<dbReference type="RefSeq" id="WP_053426577.1">
    <property type="nucleotide sequence ID" value="NZ_JAUKEF010000001.1"/>
</dbReference>
<dbReference type="SUPFAM" id="SSF82171">
    <property type="entry name" value="DPP6 N-terminal domain-like"/>
    <property type="match status" value="1"/>
</dbReference>
<accession>A0A0M0GPM3</accession>
<dbReference type="InterPro" id="IPR048421">
    <property type="entry name" value="YqgU_beta-prop"/>
</dbReference>
<dbReference type="STRING" id="189381.GCA_900166615_03848"/>
<gene>
    <name evidence="3" type="ORF">AF331_02275</name>
</gene>
<keyword evidence="1" id="KW-0732">Signal</keyword>
<feature type="domain" description="YqgU-like 6-bladed beta-propeller" evidence="2">
    <location>
        <begin position="76"/>
        <end position="339"/>
    </location>
</feature>
<evidence type="ECO:0000313" key="4">
    <source>
        <dbReference type="Proteomes" id="UP000037405"/>
    </source>
</evidence>
<sequence>MWNKAAIAGGIIGMMAILSACTSSDGVKAPHKEPEKSIIAESLEEEGFVENVGWLTDSEILTVATKDETTRLYKYNIYTGSQKTIFETGSSYVTSSISPDKKSIYVQTSPGSYLATVTYIDPDGRSIFEQDIPSYDISFAWNEFSPGEMLLTSFAEDWSFEVSLVDINNKNVSNLDIDQPFVQWKSDDAVIFQDWPKEDIALNAPLMEESLLDGKRTMIAENLIHFNQFSDSLMTIKGTDEKGIFEYRFLSPEGDEQSTFTQSLLSRYSDWLVPYYDMIEGKGRFLTFAANGKGAADTDTDGFSLKEWDIFSGKEKVLFTDLPLEPLTCAPKGNACLYGNQLEKVISLVNRNIIHLLSVKGAQL</sequence>
<keyword evidence="4" id="KW-1185">Reference proteome</keyword>
<dbReference type="OrthoDB" id="2168335at2"/>
<comment type="caution">
    <text evidence="3">The sequence shown here is derived from an EMBL/GenBank/DDBJ whole genome shotgun (WGS) entry which is preliminary data.</text>
</comment>
<organism evidence="3 4">
    <name type="scientific">Rossellomorea marisflavi</name>
    <dbReference type="NCBI Taxonomy" id="189381"/>
    <lineage>
        <taxon>Bacteria</taxon>
        <taxon>Bacillati</taxon>
        <taxon>Bacillota</taxon>
        <taxon>Bacilli</taxon>
        <taxon>Bacillales</taxon>
        <taxon>Bacillaceae</taxon>
        <taxon>Rossellomorea</taxon>
    </lineage>
</organism>
<evidence type="ECO:0000256" key="1">
    <source>
        <dbReference type="SAM" id="SignalP"/>
    </source>
</evidence>
<protein>
    <recommendedName>
        <fullName evidence="2">YqgU-like 6-bladed beta-propeller domain-containing protein</fullName>
    </recommendedName>
</protein>
<evidence type="ECO:0000259" key="2">
    <source>
        <dbReference type="Pfam" id="PF21101"/>
    </source>
</evidence>
<feature type="chain" id="PRO_5039266791" description="YqgU-like 6-bladed beta-propeller domain-containing protein" evidence="1">
    <location>
        <begin position="21"/>
        <end position="364"/>
    </location>
</feature>
<name>A0A0M0GPM3_9BACI</name>
<dbReference type="Pfam" id="PF21101">
    <property type="entry name" value="YqgU"/>
    <property type="match status" value="1"/>
</dbReference>
<dbReference type="AlphaFoldDB" id="A0A0M0GPM3"/>
<dbReference type="PATRIC" id="fig|189381.12.peg.544"/>